<protein>
    <submittedName>
        <fullName evidence="10">Retrotransposon-derived protein PEG10</fullName>
    </submittedName>
</protein>
<comment type="subcellular location">
    <subcellularLocation>
        <location evidence="1">Membrane</location>
        <topology evidence="1">Multi-pass membrane protein</topology>
    </subcellularLocation>
</comment>
<evidence type="ECO:0000256" key="4">
    <source>
        <dbReference type="ARBA" id="ARBA00023136"/>
    </source>
</evidence>
<feature type="transmembrane region" description="Helical" evidence="7">
    <location>
        <begin position="54"/>
        <end position="76"/>
    </location>
</feature>
<dbReference type="AlphaFoldDB" id="A0A401KVH1"/>
<feature type="transmembrane region" description="Helical" evidence="7">
    <location>
        <begin position="96"/>
        <end position="112"/>
    </location>
</feature>
<comment type="similarity">
    <text evidence="5">Belongs to the SAT4 family.</text>
</comment>
<feature type="transmembrane region" description="Helical" evidence="7">
    <location>
        <begin position="174"/>
        <end position="197"/>
    </location>
</feature>
<evidence type="ECO:0000313" key="11">
    <source>
        <dbReference type="Proteomes" id="UP000286921"/>
    </source>
</evidence>
<feature type="region of interest" description="Disordered" evidence="6">
    <location>
        <begin position="280"/>
        <end position="299"/>
    </location>
</feature>
<feature type="domain" description="Retrotransposon gag" evidence="8">
    <location>
        <begin position="485"/>
        <end position="573"/>
    </location>
</feature>
<evidence type="ECO:0000313" key="10">
    <source>
        <dbReference type="EMBL" id="GCB23288.1"/>
    </source>
</evidence>
<feature type="compositionally biased region" description="Polar residues" evidence="6">
    <location>
        <begin position="283"/>
        <end position="299"/>
    </location>
</feature>
<reference evidence="10 11" key="1">
    <citation type="submission" date="2016-09" db="EMBL/GenBank/DDBJ databases">
        <title>Aspergillus awamori IFM 58123T.</title>
        <authorList>
            <person name="Kusuya Y."/>
            <person name="Shimizu M."/>
            <person name="Takahashi H."/>
            <person name="Yaguchi T."/>
        </authorList>
    </citation>
    <scope>NUCLEOTIDE SEQUENCE [LARGE SCALE GENOMIC DNA]</scope>
    <source>
        <strain evidence="10 11">IFM 58123</strain>
    </source>
</reference>
<evidence type="ECO:0000259" key="8">
    <source>
        <dbReference type="Pfam" id="PF03732"/>
    </source>
</evidence>
<comment type="caution">
    <text evidence="10">The sequence shown here is derived from an EMBL/GenBank/DDBJ whole genome shotgun (WGS) entry which is preliminary data.</text>
</comment>
<dbReference type="PANTHER" id="PTHR33048">
    <property type="entry name" value="PTH11-LIKE INTEGRAL MEMBRANE PROTEIN (AFU_ORTHOLOGUE AFUA_5G11245)"/>
    <property type="match status" value="1"/>
</dbReference>
<dbReference type="InterPro" id="IPR052337">
    <property type="entry name" value="SAT4-like"/>
</dbReference>
<evidence type="ECO:0000256" key="1">
    <source>
        <dbReference type="ARBA" id="ARBA00004141"/>
    </source>
</evidence>
<evidence type="ECO:0000256" key="3">
    <source>
        <dbReference type="ARBA" id="ARBA00022989"/>
    </source>
</evidence>
<dbReference type="Proteomes" id="UP000286921">
    <property type="component" value="Unassembled WGS sequence"/>
</dbReference>
<organism evidence="10 11">
    <name type="scientific">Aspergillus awamori</name>
    <name type="common">Black koji mold</name>
    <dbReference type="NCBI Taxonomy" id="105351"/>
    <lineage>
        <taxon>Eukaryota</taxon>
        <taxon>Fungi</taxon>
        <taxon>Dikarya</taxon>
        <taxon>Ascomycota</taxon>
        <taxon>Pezizomycotina</taxon>
        <taxon>Eurotiomycetes</taxon>
        <taxon>Eurotiomycetidae</taxon>
        <taxon>Eurotiales</taxon>
        <taxon>Aspergillaceae</taxon>
        <taxon>Aspergillus</taxon>
    </lineage>
</organism>
<name>A0A401KVH1_ASPAW</name>
<gene>
    <name evidence="10" type="ORF">AAWM_06173</name>
</gene>
<dbReference type="InterPro" id="IPR049326">
    <property type="entry name" value="Rhodopsin_dom_fungi"/>
</dbReference>
<feature type="transmembrane region" description="Helical" evidence="7">
    <location>
        <begin position="12"/>
        <end position="33"/>
    </location>
</feature>
<evidence type="ECO:0000256" key="7">
    <source>
        <dbReference type="SAM" id="Phobius"/>
    </source>
</evidence>
<dbReference type="PANTHER" id="PTHR33048:SF47">
    <property type="entry name" value="INTEGRAL MEMBRANE PROTEIN-RELATED"/>
    <property type="match status" value="1"/>
</dbReference>
<feature type="transmembrane region" description="Helical" evidence="7">
    <location>
        <begin position="124"/>
        <end position="146"/>
    </location>
</feature>
<keyword evidence="11" id="KW-1185">Reference proteome</keyword>
<dbReference type="STRING" id="105351.A0A401KVH1"/>
<sequence length="609" mass="68857">MTSEENRYWRNVLTIVPIVGTALATLSYVLRLYSRRFTTAGLKVEDWLMGAGLLLSYCATAFVVDTAFNGVGLPVADLPPDERRRVQFASWMIQKFWAPSAAFVKISIIVFLKRLLGTVRAYAIISNILIIFISCWALTALLVNIFQCRPVQYYYNKELRGHCMSGQRQFFQTMGAISLIEDIIILCLPIPIIWGLHITFRQKFAVILLFSLGGLVCIFSLMRLIEFRTFITTDLASSSAKESIWTCLELDIAIICGCLPLMKPLIQGFLGKVRSRVSKARSHPSSGTKPCYPSSATHNNDGFRQLDDVLDSQASKNPNVIAGSSRWSSDVELQGIVVRTWIEQDVDRPHTVDSNETNHGHLHIAIRSGGQKPRWRDHRARYITHESRRCLGRHDSSEAIQGFDTLSTSQYECSTTLRCNPCRKPLQREIRMLKAQILELKSYIAQIAGHTRVRGKEVDDHLGQLEAQVVASAPACTATGLKLLKVELFDGARSKLRGFFNSDKHVSRCYDNFRHNLERTFGDIDSEAAAEGRLRRLRQPTTASAYVSEFYQIISSMNWNETAYISALISGLKGHVKDEMARMERPETLAEVAELAVKMDNRYFERQLE</sequence>
<dbReference type="InterPro" id="IPR005162">
    <property type="entry name" value="Retrotrans_gag_dom"/>
</dbReference>
<dbReference type="EMBL" id="BDHI01000014">
    <property type="protein sequence ID" value="GCB23288.1"/>
    <property type="molecule type" value="Genomic_DNA"/>
</dbReference>
<feature type="transmembrane region" description="Helical" evidence="7">
    <location>
        <begin position="204"/>
        <end position="225"/>
    </location>
</feature>
<keyword evidence="2 7" id="KW-0812">Transmembrane</keyword>
<evidence type="ECO:0000256" key="5">
    <source>
        <dbReference type="ARBA" id="ARBA00038359"/>
    </source>
</evidence>
<proteinExistence type="inferred from homology"/>
<evidence type="ECO:0000259" key="9">
    <source>
        <dbReference type="Pfam" id="PF20684"/>
    </source>
</evidence>
<accession>A0A401KVH1</accession>
<dbReference type="Pfam" id="PF03732">
    <property type="entry name" value="Retrotrans_gag"/>
    <property type="match status" value="1"/>
</dbReference>
<evidence type="ECO:0000256" key="6">
    <source>
        <dbReference type="SAM" id="MobiDB-lite"/>
    </source>
</evidence>
<keyword evidence="4 7" id="KW-0472">Membrane</keyword>
<evidence type="ECO:0000256" key="2">
    <source>
        <dbReference type="ARBA" id="ARBA00022692"/>
    </source>
</evidence>
<dbReference type="GO" id="GO:0016020">
    <property type="term" value="C:membrane"/>
    <property type="evidence" value="ECO:0007669"/>
    <property type="project" value="UniProtKB-SubCell"/>
</dbReference>
<dbReference type="Pfam" id="PF20684">
    <property type="entry name" value="Fung_rhodopsin"/>
    <property type="match status" value="1"/>
</dbReference>
<feature type="domain" description="Rhodopsin" evidence="9">
    <location>
        <begin position="30"/>
        <end position="267"/>
    </location>
</feature>
<keyword evidence="3 7" id="KW-1133">Transmembrane helix</keyword>